<dbReference type="EMBL" id="LAZR01007496">
    <property type="protein sequence ID" value="KKM84898.1"/>
    <property type="molecule type" value="Genomic_DNA"/>
</dbReference>
<keyword evidence="1" id="KW-1133">Transmembrane helix</keyword>
<comment type="caution">
    <text evidence="2">The sequence shown here is derived from an EMBL/GenBank/DDBJ whole genome shotgun (WGS) entry which is preliminary data.</text>
</comment>
<keyword evidence="1" id="KW-0472">Membrane</keyword>
<sequence length="870" mass="96937">MEMSKKQQIPTQKTSRQRRRTTFLVLVMVSFILFSAPFLSAELFTFDNVLTYDLNDTEATIVNFFGLGSDIAKATLTTGFQRYVEIGKDIVVMQMDIENFGEDNALSGMKMINMRNGQEEQKEFKWVYGIYGDVEVDTWEDVCVTVVNASSPTGKSNNCLEEIVGSHIENQIIRWEELTNTNIPKGTITIGLMTDVKEGDYYDGIPTLFGKEIKEWATWEASVKDSHGQDLVNAAGDTEDFGMIWKPHYDVRMTSFTISAQSTATVCAIDGHGADNSTFAMGTLVGTNCSFSTPFEMTAGEEYYLKTNSTGSWTHDQKDTASPDFPLNLTNGQYTDNKAKGGLAANQIFELIDIYTQKEIPVSVSVTILSPANATYNSELNNTLNATATGSTIDLCWYTLDNGFTNTSMKNDTFDIWNYTESSLRSDGGYLGQYWCNDSANIIQSANQSFTVDTTNPEINITYPINGTTLLDADTDVLYTRSDADLDSCWYSNDTYLVNTTLASCGNITSVNWADGQHNVTIWVNDTSLPGGNINESSITFSIKSLTENSQTYTLDVLEKSSQTFLINVTYDQGFYINSQAILKYNNTDHSGTRHTSGVDTIFNVTITVPEVTVKTNITFYWGFILTDSSSTNLKANSTFKNQTVNLLSIDDCTSNTIGLYNFTIFDEKEKTLLVGTTQNTSAKVHIELYTLDRTNLITNYSQNFTKVNPFSLCLNDSLGGGEMYSLDAQIQYSADGYVNEFYHIQYATVNSSEITKNISLFDLNNASSTVFSIIYKDENFLPLANALIQIQRKYVDDGIFRTVEIPKTDSNGQTIAHLEEEDAIYTFIVVKNGEIKATFTDFLVKCEDPILGTCEIDINAFKSHLEPEN</sequence>
<feature type="non-terminal residue" evidence="2">
    <location>
        <position position="870"/>
    </location>
</feature>
<keyword evidence="1" id="KW-0812">Transmembrane</keyword>
<evidence type="ECO:0000313" key="2">
    <source>
        <dbReference type="EMBL" id="KKM84898.1"/>
    </source>
</evidence>
<proteinExistence type="predicted"/>
<evidence type="ECO:0000256" key="1">
    <source>
        <dbReference type="SAM" id="Phobius"/>
    </source>
</evidence>
<accession>A0A0F9KT72</accession>
<dbReference type="AlphaFoldDB" id="A0A0F9KT72"/>
<protein>
    <submittedName>
        <fullName evidence="2">Uncharacterized protein</fullName>
    </submittedName>
</protein>
<gene>
    <name evidence="2" type="ORF">LCGC14_1294490</name>
</gene>
<name>A0A0F9KT72_9ZZZZ</name>
<reference evidence="2" key="1">
    <citation type="journal article" date="2015" name="Nature">
        <title>Complex archaea that bridge the gap between prokaryotes and eukaryotes.</title>
        <authorList>
            <person name="Spang A."/>
            <person name="Saw J.H."/>
            <person name="Jorgensen S.L."/>
            <person name="Zaremba-Niedzwiedzka K."/>
            <person name="Martijn J."/>
            <person name="Lind A.E."/>
            <person name="van Eijk R."/>
            <person name="Schleper C."/>
            <person name="Guy L."/>
            <person name="Ettema T.J."/>
        </authorList>
    </citation>
    <scope>NUCLEOTIDE SEQUENCE</scope>
</reference>
<feature type="transmembrane region" description="Helical" evidence="1">
    <location>
        <begin position="21"/>
        <end position="39"/>
    </location>
</feature>
<organism evidence="2">
    <name type="scientific">marine sediment metagenome</name>
    <dbReference type="NCBI Taxonomy" id="412755"/>
    <lineage>
        <taxon>unclassified sequences</taxon>
        <taxon>metagenomes</taxon>
        <taxon>ecological metagenomes</taxon>
    </lineage>
</organism>